<keyword evidence="2" id="KW-1185">Reference proteome</keyword>
<protein>
    <submittedName>
        <fullName evidence="1">Uncharacterized protein</fullName>
    </submittedName>
</protein>
<evidence type="ECO:0000313" key="2">
    <source>
        <dbReference type="Proteomes" id="UP001274321"/>
    </source>
</evidence>
<proteinExistence type="predicted"/>
<accession>A0ABU4RN71</accession>
<comment type="caution">
    <text evidence="1">The sequence shown here is derived from an EMBL/GenBank/DDBJ whole genome shotgun (WGS) entry which is preliminary data.</text>
</comment>
<gene>
    <name evidence="1" type="ORF">SCD90_09420</name>
</gene>
<reference evidence="1 2" key="1">
    <citation type="submission" date="2023-11" db="EMBL/GenBank/DDBJ databases">
        <authorList>
            <person name="Bao R."/>
        </authorList>
    </citation>
    <scope>NUCLEOTIDE SEQUENCE [LARGE SCALE GENOMIC DNA]</scope>
    <source>
        <strain evidence="1 2">PJ23</strain>
    </source>
</reference>
<organism evidence="1 2">
    <name type="scientific">Terrihabitans rhizophilus</name>
    <dbReference type="NCBI Taxonomy" id="3092662"/>
    <lineage>
        <taxon>Bacteria</taxon>
        <taxon>Pseudomonadati</taxon>
        <taxon>Pseudomonadota</taxon>
        <taxon>Alphaproteobacteria</taxon>
        <taxon>Hyphomicrobiales</taxon>
        <taxon>Terrihabitans</taxon>
    </lineage>
</organism>
<dbReference type="Proteomes" id="UP001274321">
    <property type="component" value="Unassembled WGS sequence"/>
</dbReference>
<dbReference type="EMBL" id="JAXAFJ010000005">
    <property type="protein sequence ID" value="MDX6806284.1"/>
    <property type="molecule type" value="Genomic_DNA"/>
</dbReference>
<evidence type="ECO:0000313" key="1">
    <source>
        <dbReference type="EMBL" id="MDX6806284.1"/>
    </source>
</evidence>
<name>A0ABU4RN71_9HYPH</name>
<sequence>MNESSEEQTPGDVSVFRSIGGAMQWLEPWWFAEGHGTILTASGERLSMRESPRGYVELDRCEPDAEGERLVREWLHHKAKAILQVRRERAVKGRAILASHEKSGLLPSTVEGLIAYVGFDD</sequence>